<dbReference type="OrthoDB" id="1936594at2759"/>
<dbReference type="RefSeq" id="XP_017992859.1">
    <property type="nucleotide sequence ID" value="XM_018137143.1"/>
</dbReference>
<dbReference type="AlphaFoldDB" id="A0A0M8MRB0"/>
<dbReference type="STRING" id="77020.A0A0M8MRB0"/>
<keyword evidence="2" id="KW-1185">Reference proteome</keyword>
<accession>A0A0M8MRB0</accession>
<name>A0A0M8MRB0_9BASI</name>
<gene>
    <name evidence="1" type="ORF">Malapachy_2655</name>
</gene>
<dbReference type="VEuPathDB" id="FungiDB:Malapachy_2655"/>
<dbReference type="Proteomes" id="UP000037751">
    <property type="component" value="Unassembled WGS sequence"/>
</dbReference>
<sequence length="105" mass="11697">MNLGDQAAAPGQSEAAMPDWKFRARTLVRNFMARTRDSFEDEPEWESLTDLMTELKRTIWGVRRPAPLTQHSVAGPVVTYSARAAVDFTPSPQAPPTPSVTARQR</sequence>
<dbReference type="EMBL" id="LGAV01000002">
    <property type="protein sequence ID" value="KOS15227.1"/>
    <property type="molecule type" value="Genomic_DNA"/>
</dbReference>
<reference evidence="1 2" key="1">
    <citation type="submission" date="2015-07" db="EMBL/GenBank/DDBJ databases">
        <title>Draft Genome Sequence of Malassezia furfur CBS1878 and Malassezia pachydermatis CBS1879.</title>
        <authorList>
            <person name="Triana S."/>
            <person name="Ohm R."/>
            <person name="Gonzalez A."/>
            <person name="DeCock H."/>
            <person name="Restrepo S."/>
            <person name="Celis A."/>
        </authorList>
    </citation>
    <scope>NUCLEOTIDE SEQUENCE [LARGE SCALE GENOMIC DNA]</scope>
    <source>
        <strain evidence="1 2">CBS 1879</strain>
    </source>
</reference>
<organism evidence="1 2">
    <name type="scientific">Malassezia pachydermatis</name>
    <dbReference type="NCBI Taxonomy" id="77020"/>
    <lineage>
        <taxon>Eukaryota</taxon>
        <taxon>Fungi</taxon>
        <taxon>Dikarya</taxon>
        <taxon>Basidiomycota</taxon>
        <taxon>Ustilaginomycotina</taxon>
        <taxon>Malasseziomycetes</taxon>
        <taxon>Malasseziales</taxon>
        <taxon>Malasseziaceae</taxon>
        <taxon>Malassezia</taxon>
    </lineage>
</organism>
<evidence type="ECO:0000313" key="2">
    <source>
        <dbReference type="Proteomes" id="UP000037751"/>
    </source>
</evidence>
<dbReference type="GeneID" id="28729018"/>
<evidence type="ECO:0000313" key="1">
    <source>
        <dbReference type="EMBL" id="KOS15227.1"/>
    </source>
</evidence>
<protein>
    <submittedName>
        <fullName evidence="1">Uncharacterized protein</fullName>
    </submittedName>
</protein>
<comment type="caution">
    <text evidence="1">The sequence shown here is derived from an EMBL/GenBank/DDBJ whole genome shotgun (WGS) entry which is preliminary data.</text>
</comment>
<proteinExistence type="predicted"/>